<proteinExistence type="predicted"/>
<organism evidence="1">
    <name type="scientific">Anopheles braziliensis</name>
    <dbReference type="NCBI Taxonomy" id="58242"/>
    <lineage>
        <taxon>Eukaryota</taxon>
        <taxon>Metazoa</taxon>
        <taxon>Ecdysozoa</taxon>
        <taxon>Arthropoda</taxon>
        <taxon>Hexapoda</taxon>
        <taxon>Insecta</taxon>
        <taxon>Pterygota</taxon>
        <taxon>Neoptera</taxon>
        <taxon>Endopterygota</taxon>
        <taxon>Diptera</taxon>
        <taxon>Nematocera</taxon>
        <taxon>Culicoidea</taxon>
        <taxon>Culicidae</taxon>
        <taxon>Anophelinae</taxon>
        <taxon>Anopheles</taxon>
    </lineage>
</organism>
<sequence>MAITFGTALVTTFRLLFASFIRFIGCFTDLSIAANSPRAQVHKFATLYHSSSSTGRALIGNIGVAVDFAHNFGYDNRWVPFRHVLDFVE</sequence>
<dbReference type="EMBL" id="GGFM01010722">
    <property type="protein sequence ID" value="MBW31473.1"/>
    <property type="molecule type" value="Transcribed_RNA"/>
</dbReference>
<protein>
    <submittedName>
        <fullName evidence="1">Putative secreted peptide</fullName>
    </submittedName>
</protein>
<reference evidence="1" key="1">
    <citation type="submission" date="2018-01" db="EMBL/GenBank/DDBJ databases">
        <title>An insight into the sialome of Amazonian anophelines.</title>
        <authorList>
            <person name="Ribeiro J.M."/>
            <person name="Scarpassa V."/>
            <person name="Calvo E."/>
        </authorList>
    </citation>
    <scope>NUCLEOTIDE SEQUENCE</scope>
    <source>
        <tissue evidence="1">Salivary glands</tissue>
    </source>
</reference>
<dbReference type="AlphaFoldDB" id="A0A2M3ZSK1"/>
<accession>A0A2M3ZSK1</accession>
<evidence type="ECO:0000313" key="1">
    <source>
        <dbReference type="EMBL" id="MBW31473.1"/>
    </source>
</evidence>
<name>A0A2M3ZSK1_9DIPT</name>